<comment type="caution">
    <text evidence="3">The sequence shown here is derived from an EMBL/GenBank/DDBJ whole genome shotgun (WGS) entry which is preliminary data.</text>
</comment>
<sequence>MWANEVKKRKKKIIIIVSLVVISIISILGVCWYLKQKTKTTSNSICANDSENFTKSTIEIADIRRVEIPSLWLEILKEEKEKEALKQDFLKKAQKVKEKLEKQKNELGSEQNEQDKPKNLIKTKINIISGLSENSDPLNFVSQSITDQIPELKDDYNNFVTKTKTADNNITNRKKEIKNKYSKRKSLIATQVLEQFLKELNNWISKIPEKEVLFDYLHRAINEIKYYLSLSSSFNNNFDAIINFVTKIQIAKNKLINELYKTLEEFKNIINVNYGKTEIDNGKLTFENIISKEITTINLQNSNSNLYFGWSEDMKENFKNKFCQQVLDVPNEWSAFQDHFNTETNFNRFIKTKINYNPQNNEEFIKEVYQCFYIIDCPLLINNKDPKIPLDFLNDIFKCGFETRDKGQMVINESNSNF</sequence>
<dbReference type="RefSeq" id="WP_203551971.1">
    <property type="nucleotide sequence ID" value="NZ_JACAOD020000001.1"/>
</dbReference>
<evidence type="ECO:0000313" key="3">
    <source>
        <dbReference type="EMBL" id="MBP5835709.1"/>
    </source>
</evidence>
<reference evidence="3" key="1">
    <citation type="submission" date="2021-04" db="EMBL/GenBank/DDBJ databases">
        <title>Genomic features of Candidatus Phytoplasma meliae isolate ChTYXIII (1SrXIII-G).</title>
        <authorList>
            <person name="Fernandez F.D."/>
            <person name="Conci L.R."/>
        </authorList>
    </citation>
    <scope>NUCLEOTIDE SEQUENCE [LARGE SCALE GENOMIC DNA]</scope>
    <source>
        <strain evidence="3">ChTYXIII-Mo</strain>
    </source>
</reference>
<evidence type="ECO:0000256" key="1">
    <source>
        <dbReference type="SAM" id="Coils"/>
    </source>
</evidence>
<gene>
    <name evidence="3" type="ORF">CHTY_000485</name>
</gene>
<feature type="transmembrane region" description="Helical" evidence="2">
    <location>
        <begin position="12"/>
        <end position="35"/>
    </location>
</feature>
<proteinExistence type="predicted"/>
<evidence type="ECO:0000256" key="2">
    <source>
        <dbReference type="SAM" id="Phobius"/>
    </source>
</evidence>
<keyword evidence="2" id="KW-1133">Transmembrane helix</keyword>
<keyword evidence="2" id="KW-0812">Transmembrane</keyword>
<keyword evidence="2" id="KW-0472">Membrane</keyword>
<name>A0ABS5CXL6_9MOLU</name>
<keyword evidence="4" id="KW-1185">Reference proteome</keyword>
<organism evidence="3 4">
    <name type="scientific">Candidatus Phytoplasma meliae</name>
    <dbReference type="NCBI Taxonomy" id="1848402"/>
    <lineage>
        <taxon>Bacteria</taxon>
        <taxon>Bacillati</taxon>
        <taxon>Mycoplasmatota</taxon>
        <taxon>Mollicutes</taxon>
        <taxon>Acholeplasmatales</taxon>
        <taxon>Acholeplasmataceae</taxon>
        <taxon>Candidatus Phytoplasma</taxon>
        <taxon>16SrXIII (Mexican periwinkle virescence group)</taxon>
    </lineage>
</organism>
<dbReference type="EMBL" id="JACAOD020000001">
    <property type="protein sequence ID" value="MBP5835709.1"/>
    <property type="molecule type" value="Genomic_DNA"/>
</dbReference>
<accession>A0ABS5CXL6</accession>
<protein>
    <submittedName>
        <fullName evidence="3">Uncharacterized protein</fullName>
    </submittedName>
</protein>
<dbReference type="Proteomes" id="UP001195571">
    <property type="component" value="Unassembled WGS sequence"/>
</dbReference>
<evidence type="ECO:0000313" key="4">
    <source>
        <dbReference type="Proteomes" id="UP001195571"/>
    </source>
</evidence>
<feature type="coiled-coil region" evidence="1">
    <location>
        <begin position="73"/>
        <end position="113"/>
    </location>
</feature>
<keyword evidence="1" id="KW-0175">Coiled coil</keyword>